<dbReference type="Proteomes" id="UP001239522">
    <property type="component" value="Chromosome"/>
</dbReference>
<dbReference type="PANTHER" id="PTHR14136:SF17">
    <property type="entry name" value="BTB_POZ DOMAIN-CONTAINING PROTEIN KCTD9"/>
    <property type="match status" value="1"/>
</dbReference>
<evidence type="ECO:0000259" key="2">
    <source>
        <dbReference type="Pfam" id="PF00656"/>
    </source>
</evidence>
<dbReference type="RefSeq" id="WP_306056384.1">
    <property type="nucleotide sequence ID" value="NZ_CP120997.1"/>
</dbReference>
<dbReference type="InterPro" id="IPR001646">
    <property type="entry name" value="5peptide_repeat"/>
</dbReference>
<accession>A0ABY9HNH7</accession>
<keyword evidence="4" id="KW-1185">Reference proteome</keyword>
<dbReference type="Gene3D" id="3.40.50.1460">
    <property type="match status" value="1"/>
</dbReference>
<dbReference type="Pfam" id="PF00805">
    <property type="entry name" value="Pentapeptide"/>
    <property type="match status" value="2"/>
</dbReference>
<gene>
    <name evidence="3" type="ORF">P8A18_20175</name>
</gene>
<evidence type="ECO:0000313" key="4">
    <source>
        <dbReference type="Proteomes" id="UP001239522"/>
    </source>
</evidence>
<evidence type="ECO:0000313" key="3">
    <source>
        <dbReference type="EMBL" id="WLQ35592.1"/>
    </source>
</evidence>
<dbReference type="NCBIfam" id="NF047832">
    <property type="entry name" value="caspase_w_EACC1"/>
    <property type="match status" value="1"/>
</dbReference>
<feature type="domain" description="Peptidase C14 caspase" evidence="2">
    <location>
        <begin position="10"/>
        <end position="204"/>
    </location>
</feature>
<dbReference type="EMBL" id="CP120997">
    <property type="protein sequence ID" value="WLQ35592.1"/>
    <property type="molecule type" value="Genomic_DNA"/>
</dbReference>
<feature type="region of interest" description="Disordered" evidence="1">
    <location>
        <begin position="241"/>
        <end position="267"/>
    </location>
</feature>
<sequence>MGLPDPARSRAVLVGTANYIKDSGYESNPSVKRSLDALAESLRSLTGLSDTHIYVIDDPVDALEVGRILRTAGSEATGGMLLFYFVGHGVSLKDNSLALTVKNSIMLEREASPNIRYDFIKGLMIDSAAASKVVILDCCYSGIAHGRATLGKPLLDPEVVIIPEIEGSYVLTATDTKSPLALAEGREGCTSFTGDLIDVMRKGSSVGHEYLTMDVIFNELRIRARKERSFDDTYPVPRASGGGLGSRVSLARNPNYSKPRAPSWPNNSQTRFENAMNIMCDVQNDASRRIIYAKQIALIADELSERADFGANRRDPRVQLCIDALIISLRSPYPVGFVAQPYRSSAAYDAQVIHPECLYRQEVVKIIAERRLLPQGNAESWSIYQPSLRKAMLYNCNLSDVNLRSTNLRDAKLVGADLTGTNLSGSILRDADLSHAHLSLTDLSDASLIAANLSHSWLGGAKLIKANLEFANITRIRGADRAVKTGMTFRAWGEKEVFVGSFGPYAPD</sequence>
<dbReference type="Pfam" id="PF00656">
    <property type="entry name" value="Peptidase_C14"/>
    <property type="match status" value="1"/>
</dbReference>
<dbReference type="Gene3D" id="2.160.20.80">
    <property type="entry name" value="E3 ubiquitin-protein ligase SopA"/>
    <property type="match status" value="1"/>
</dbReference>
<reference evidence="3 4" key="1">
    <citation type="submission" date="2023-03" db="EMBL/GenBank/DDBJ databases">
        <title>Isolation and description of six Streptomyces strains from soil environments, able to metabolize different microbial glucans.</title>
        <authorList>
            <person name="Widen T."/>
            <person name="Larsbrink J."/>
        </authorList>
    </citation>
    <scope>NUCLEOTIDE SEQUENCE [LARGE SCALE GENOMIC DNA]</scope>
    <source>
        <strain evidence="3 4">Mut1</strain>
    </source>
</reference>
<evidence type="ECO:0000256" key="1">
    <source>
        <dbReference type="SAM" id="MobiDB-lite"/>
    </source>
</evidence>
<proteinExistence type="predicted"/>
<dbReference type="PANTHER" id="PTHR14136">
    <property type="entry name" value="BTB_POZ DOMAIN-CONTAINING PROTEIN KCTD9"/>
    <property type="match status" value="1"/>
</dbReference>
<dbReference type="SUPFAM" id="SSF141571">
    <property type="entry name" value="Pentapeptide repeat-like"/>
    <property type="match status" value="1"/>
</dbReference>
<dbReference type="InterPro" id="IPR051082">
    <property type="entry name" value="Pentapeptide-BTB/POZ_domain"/>
</dbReference>
<name>A0ABY9HNH7_9ACTN</name>
<organism evidence="3 4">
    <name type="scientific">Streptomyces castrisilvae</name>
    <dbReference type="NCBI Taxonomy" id="3033811"/>
    <lineage>
        <taxon>Bacteria</taxon>
        <taxon>Bacillati</taxon>
        <taxon>Actinomycetota</taxon>
        <taxon>Actinomycetes</taxon>
        <taxon>Kitasatosporales</taxon>
        <taxon>Streptomycetaceae</taxon>
        <taxon>Streptomyces</taxon>
    </lineage>
</organism>
<protein>
    <submittedName>
        <fullName evidence="3">Pentapeptide repeat-containing protein</fullName>
    </submittedName>
</protein>
<dbReference type="InterPro" id="IPR011600">
    <property type="entry name" value="Pept_C14_caspase"/>
</dbReference>